<name>A0A0J0XVI8_9TREE</name>
<proteinExistence type="predicted"/>
<gene>
    <name evidence="1" type="ORF">CC85DRAFT_171830</name>
</gene>
<dbReference type="AlphaFoldDB" id="A0A0J0XVI8"/>
<accession>A0A0J0XVI8</accession>
<sequence>MVGLGYGEMSGDLASYRAPEIQRSAPLVSLWHRNHLSDTHGTDRLRAADCGYKESGRICSRTLAWCACPHAHDLLVAGLAKRSVVVIRGGVEPSAVPPFRRIAVCRVAFVVFVVFVVRCISHGKRLLCLVNGVITPAHARCPAAQLPEIAHAMAYTRRSCPRNAKI</sequence>
<reference evidence="1 2" key="1">
    <citation type="submission" date="2015-03" db="EMBL/GenBank/DDBJ databases">
        <title>Genomics and transcriptomics of the oil-accumulating basidiomycete yeast T. oleaginosus allow insights into substrate utilization and the diverse evolutionary trajectories of mating systems in fungi.</title>
        <authorList>
            <consortium name="DOE Joint Genome Institute"/>
            <person name="Kourist R."/>
            <person name="Kracht O."/>
            <person name="Bracharz F."/>
            <person name="Lipzen A."/>
            <person name="Nolan M."/>
            <person name="Ohm R."/>
            <person name="Grigoriev I."/>
            <person name="Sun S."/>
            <person name="Heitman J."/>
            <person name="Bruck T."/>
            <person name="Nowrousian M."/>
        </authorList>
    </citation>
    <scope>NUCLEOTIDE SEQUENCE [LARGE SCALE GENOMIC DNA]</scope>
    <source>
        <strain evidence="1 2">IBC0246</strain>
    </source>
</reference>
<protein>
    <submittedName>
        <fullName evidence="1">Uncharacterized protein</fullName>
    </submittedName>
</protein>
<evidence type="ECO:0000313" key="1">
    <source>
        <dbReference type="EMBL" id="KLT45095.1"/>
    </source>
</evidence>
<organism evidence="1 2">
    <name type="scientific">Cutaneotrichosporon oleaginosum</name>
    <dbReference type="NCBI Taxonomy" id="879819"/>
    <lineage>
        <taxon>Eukaryota</taxon>
        <taxon>Fungi</taxon>
        <taxon>Dikarya</taxon>
        <taxon>Basidiomycota</taxon>
        <taxon>Agaricomycotina</taxon>
        <taxon>Tremellomycetes</taxon>
        <taxon>Trichosporonales</taxon>
        <taxon>Trichosporonaceae</taxon>
        <taxon>Cutaneotrichosporon</taxon>
    </lineage>
</organism>
<dbReference type="EMBL" id="KQ087183">
    <property type="protein sequence ID" value="KLT45095.1"/>
    <property type="molecule type" value="Genomic_DNA"/>
</dbReference>
<keyword evidence="2" id="KW-1185">Reference proteome</keyword>
<evidence type="ECO:0000313" key="2">
    <source>
        <dbReference type="Proteomes" id="UP000053611"/>
    </source>
</evidence>
<dbReference type="Proteomes" id="UP000053611">
    <property type="component" value="Unassembled WGS sequence"/>
</dbReference>